<dbReference type="PANTHER" id="PTHR34374">
    <property type="entry name" value="LARGE RIBOSOMAL RNA SUBUNIT ACCUMULATION PROTEIN YCED HOMOLOG 1, CHLOROPLASTIC"/>
    <property type="match status" value="1"/>
</dbReference>
<organism evidence="1 2">
    <name type="scientific">Acetivibrio clariflavus (strain DSM 19732 / NBRC 101661 / EBR45)</name>
    <name type="common">Clostridium clariflavum</name>
    <dbReference type="NCBI Taxonomy" id="720554"/>
    <lineage>
        <taxon>Bacteria</taxon>
        <taxon>Bacillati</taxon>
        <taxon>Bacillota</taxon>
        <taxon>Clostridia</taxon>
        <taxon>Eubacteriales</taxon>
        <taxon>Oscillospiraceae</taxon>
        <taxon>Acetivibrio</taxon>
    </lineage>
</organism>
<accession>G8M0L1</accession>
<dbReference type="eggNOG" id="COG1399">
    <property type="taxonomic scope" value="Bacteria"/>
</dbReference>
<evidence type="ECO:0000313" key="1">
    <source>
        <dbReference type="EMBL" id="AEV69092.1"/>
    </source>
</evidence>
<gene>
    <name evidence="1" type="ordered locus">Clocl_2522</name>
</gene>
<dbReference type="PANTHER" id="PTHR34374:SF1">
    <property type="entry name" value="LARGE RIBOSOMAL RNA SUBUNIT ACCUMULATION PROTEIN YCED HOMOLOG 1, CHLOROPLASTIC"/>
    <property type="match status" value="1"/>
</dbReference>
<evidence type="ECO:0000313" key="2">
    <source>
        <dbReference type="Proteomes" id="UP000005435"/>
    </source>
</evidence>
<keyword evidence="2" id="KW-1185">Reference proteome</keyword>
<sequence>MKVDISDILKVSGASLVVEMEELLDGFDELDEFVFDTPVKVNCRLTNMGGIIKMDGHLMVNYKVKCSRCLKDIQSSLRTELKEEFAQEGQTEDDDRYTYADKVIVLDKVLKDNIILNLPARQICKDDCKGLCPKCGIDLNNGRCNCSEEETDPRMEVLKNFFKD</sequence>
<name>G8M0L1_ACECE</name>
<dbReference type="Pfam" id="PF02620">
    <property type="entry name" value="YceD"/>
    <property type="match status" value="1"/>
</dbReference>
<dbReference type="OrthoDB" id="9790372at2"/>
<protein>
    <submittedName>
        <fullName evidence="1">Putative metal-binding protein, possibly nucleic-acid binding protein</fullName>
    </submittedName>
</protein>
<dbReference type="HOGENOM" id="CLU_100236_1_1_9"/>
<dbReference type="AlphaFoldDB" id="G8M0L1"/>
<dbReference type="InterPro" id="IPR003772">
    <property type="entry name" value="YceD"/>
</dbReference>
<dbReference type="Proteomes" id="UP000005435">
    <property type="component" value="Chromosome"/>
</dbReference>
<dbReference type="STRING" id="720554.Clocl_2522"/>
<dbReference type="EMBL" id="CP003065">
    <property type="protein sequence ID" value="AEV69092.1"/>
    <property type="molecule type" value="Genomic_DNA"/>
</dbReference>
<reference evidence="1 2" key="2">
    <citation type="journal article" date="2012" name="Stand. Genomic Sci.">
        <title>Complete Genome Sequence of Clostridium clariflavum DSM 19732.</title>
        <authorList>
            <person name="Izquierdo J.A."/>
            <person name="Goodwin L."/>
            <person name="Davenport K.W."/>
            <person name="Teshima H."/>
            <person name="Bruce D."/>
            <person name="Detter C."/>
            <person name="Tapia R."/>
            <person name="Han S."/>
            <person name="Land M."/>
            <person name="Hauser L."/>
            <person name="Jeffries C.D."/>
            <person name="Han J."/>
            <person name="Pitluck S."/>
            <person name="Nolan M."/>
            <person name="Chen A."/>
            <person name="Huntemann M."/>
            <person name="Mavromatis K."/>
            <person name="Mikhailova N."/>
            <person name="Liolios K."/>
            <person name="Woyke T."/>
            <person name="Lynd L.R."/>
        </authorList>
    </citation>
    <scope>NUCLEOTIDE SEQUENCE [LARGE SCALE GENOMIC DNA]</scope>
    <source>
        <strain evidence="2">DSM 19732 / NBRC 101661 / EBR45</strain>
    </source>
</reference>
<dbReference type="KEGG" id="ccl:Clocl_2522"/>
<proteinExistence type="predicted"/>
<dbReference type="RefSeq" id="WP_014255657.1">
    <property type="nucleotide sequence ID" value="NC_016627.1"/>
</dbReference>
<reference evidence="2" key="1">
    <citation type="submission" date="2011-12" db="EMBL/GenBank/DDBJ databases">
        <title>Complete sequence of Clostridium clariflavum DSM 19732.</title>
        <authorList>
            <consortium name="US DOE Joint Genome Institute"/>
            <person name="Lucas S."/>
            <person name="Han J."/>
            <person name="Lapidus A."/>
            <person name="Cheng J.-F."/>
            <person name="Goodwin L."/>
            <person name="Pitluck S."/>
            <person name="Peters L."/>
            <person name="Teshima H."/>
            <person name="Detter J.C."/>
            <person name="Han C."/>
            <person name="Tapia R."/>
            <person name="Land M."/>
            <person name="Hauser L."/>
            <person name="Kyrpides N."/>
            <person name="Ivanova N."/>
            <person name="Pagani I."/>
            <person name="Kitzmiller T."/>
            <person name="Lynd L."/>
            <person name="Izquierdo J."/>
            <person name="Woyke T."/>
        </authorList>
    </citation>
    <scope>NUCLEOTIDE SEQUENCE [LARGE SCALE GENOMIC DNA]</scope>
    <source>
        <strain evidence="2">DSM 19732 / NBRC 101661 / EBR45</strain>
    </source>
</reference>